<dbReference type="EMBL" id="JBHTCM010000005">
    <property type="protein sequence ID" value="MFC7332466.1"/>
    <property type="molecule type" value="Genomic_DNA"/>
</dbReference>
<evidence type="ECO:0000256" key="2">
    <source>
        <dbReference type="ARBA" id="ARBA00022679"/>
    </source>
</evidence>
<dbReference type="InterPro" id="IPR012893">
    <property type="entry name" value="HipA-like_C"/>
</dbReference>
<gene>
    <name evidence="7" type="ORF">ACFQPS_04775</name>
</gene>
<proteinExistence type="inferred from homology"/>
<organism evidence="7 8">
    <name type="scientific">Rhodocista pekingensis</name>
    <dbReference type="NCBI Taxonomy" id="201185"/>
    <lineage>
        <taxon>Bacteria</taxon>
        <taxon>Pseudomonadati</taxon>
        <taxon>Pseudomonadota</taxon>
        <taxon>Alphaproteobacteria</taxon>
        <taxon>Rhodospirillales</taxon>
        <taxon>Azospirillaceae</taxon>
        <taxon>Rhodocista</taxon>
    </lineage>
</organism>
<dbReference type="NCBIfam" id="TIGR03071">
    <property type="entry name" value="couple_hipA"/>
    <property type="match status" value="1"/>
</dbReference>
<feature type="domain" description="HipA N-terminal subdomain 1" evidence="6">
    <location>
        <begin position="5"/>
        <end position="107"/>
    </location>
</feature>
<keyword evidence="2" id="KW-0808">Transferase</keyword>
<evidence type="ECO:0000313" key="7">
    <source>
        <dbReference type="EMBL" id="MFC7332466.1"/>
    </source>
</evidence>
<evidence type="ECO:0000256" key="3">
    <source>
        <dbReference type="ARBA" id="ARBA00022777"/>
    </source>
</evidence>
<dbReference type="InterPro" id="IPR017508">
    <property type="entry name" value="HipA_N1"/>
</dbReference>
<keyword evidence="8" id="KW-1185">Reference proteome</keyword>
<name>A0ABW2KTB2_9PROT</name>
<dbReference type="Proteomes" id="UP001596456">
    <property type="component" value="Unassembled WGS sequence"/>
</dbReference>
<evidence type="ECO:0000313" key="8">
    <source>
        <dbReference type="Proteomes" id="UP001596456"/>
    </source>
</evidence>
<dbReference type="PANTHER" id="PTHR37419:SF1">
    <property type="entry name" value="SERINE_THREONINE-PROTEIN KINASE TOXIN HIPA"/>
    <property type="match status" value="1"/>
</dbReference>
<keyword evidence="3" id="KW-0418">Kinase</keyword>
<sequence>MNGPLTVLLAGREIGELSSRKGRCVLRYREPTGDGQGQSATAPPQSLSLPRDREEHAGEAVANFLWGLLPDNEAVLQRWGQRFGVSPRNVLALLGHVGEDCAGAVQIVRPDRLAAIREPRPLEVNWLIAGTDAHAKNYSLLHGRGGQVRLAPLYDLASALPYGSLDRRRLKSAMRIGERYVLEEIGPRDWRRLGPALAMGGNRVQDRIAALLDRVPAALEETADKMADQRLTHSVLDRLRTALPDWIEARRRAMRGT</sequence>
<feature type="compositionally biased region" description="Polar residues" evidence="4">
    <location>
        <begin position="37"/>
        <end position="48"/>
    </location>
</feature>
<dbReference type="Gene3D" id="1.10.1070.20">
    <property type="match status" value="1"/>
</dbReference>
<feature type="region of interest" description="Disordered" evidence="4">
    <location>
        <begin position="28"/>
        <end position="53"/>
    </location>
</feature>
<comment type="similarity">
    <text evidence="1">Belongs to the HipA Ser/Thr kinase family.</text>
</comment>
<accession>A0ABW2KTB2</accession>
<dbReference type="InterPro" id="IPR052028">
    <property type="entry name" value="HipA_Ser/Thr_kinase"/>
</dbReference>
<dbReference type="Pfam" id="PF07804">
    <property type="entry name" value="HipA_C"/>
    <property type="match status" value="1"/>
</dbReference>
<reference evidence="8" key="1">
    <citation type="journal article" date="2019" name="Int. J. Syst. Evol. Microbiol.">
        <title>The Global Catalogue of Microorganisms (GCM) 10K type strain sequencing project: providing services to taxonomists for standard genome sequencing and annotation.</title>
        <authorList>
            <consortium name="The Broad Institute Genomics Platform"/>
            <consortium name="The Broad Institute Genome Sequencing Center for Infectious Disease"/>
            <person name="Wu L."/>
            <person name="Ma J."/>
        </authorList>
    </citation>
    <scope>NUCLEOTIDE SEQUENCE [LARGE SCALE GENOMIC DNA]</scope>
    <source>
        <strain evidence="8">CGMCC 1.16275</strain>
    </source>
</reference>
<evidence type="ECO:0000256" key="4">
    <source>
        <dbReference type="SAM" id="MobiDB-lite"/>
    </source>
</evidence>
<dbReference type="PANTHER" id="PTHR37419">
    <property type="entry name" value="SERINE/THREONINE-PROTEIN KINASE TOXIN HIPA"/>
    <property type="match status" value="1"/>
</dbReference>
<dbReference type="RefSeq" id="WP_377356886.1">
    <property type="nucleotide sequence ID" value="NZ_JBHTCM010000005.1"/>
</dbReference>
<evidence type="ECO:0000256" key="1">
    <source>
        <dbReference type="ARBA" id="ARBA00010164"/>
    </source>
</evidence>
<evidence type="ECO:0000259" key="5">
    <source>
        <dbReference type="Pfam" id="PF07804"/>
    </source>
</evidence>
<feature type="domain" description="HipA-like C-terminal" evidence="5">
    <location>
        <begin position="124"/>
        <end position="218"/>
    </location>
</feature>
<dbReference type="Pfam" id="PF13657">
    <property type="entry name" value="Couple_hipA"/>
    <property type="match status" value="1"/>
</dbReference>
<evidence type="ECO:0000259" key="6">
    <source>
        <dbReference type="Pfam" id="PF13657"/>
    </source>
</evidence>
<protein>
    <submittedName>
        <fullName evidence="7">HipA N-terminal domain-containing protein</fullName>
    </submittedName>
</protein>
<comment type="caution">
    <text evidence="7">The sequence shown here is derived from an EMBL/GenBank/DDBJ whole genome shotgun (WGS) entry which is preliminary data.</text>
</comment>